<evidence type="ECO:0000256" key="2">
    <source>
        <dbReference type="ARBA" id="ARBA00022801"/>
    </source>
</evidence>
<dbReference type="SUPFAM" id="SSF51445">
    <property type="entry name" value="(Trans)glycosidases"/>
    <property type="match status" value="1"/>
</dbReference>
<dbReference type="AlphaFoldDB" id="A0A7C2JYN7"/>
<organism evidence="7">
    <name type="scientific">Schlesneria paludicola</name>
    <dbReference type="NCBI Taxonomy" id="360056"/>
    <lineage>
        <taxon>Bacteria</taxon>
        <taxon>Pseudomonadati</taxon>
        <taxon>Planctomycetota</taxon>
        <taxon>Planctomycetia</taxon>
        <taxon>Planctomycetales</taxon>
        <taxon>Planctomycetaceae</taxon>
        <taxon>Schlesneria</taxon>
    </lineage>
</organism>
<dbReference type="Gene3D" id="2.60.40.1180">
    <property type="entry name" value="Golgi alpha-mannosidase II"/>
    <property type="match status" value="1"/>
</dbReference>
<dbReference type="NCBIfam" id="TIGR02100">
    <property type="entry name" value="glgX_debranch"/>
    <property type="match status" value="1"/>
</dbReference>
<dbReference type="InterPro" id="IPR013780">
    <property type="entry name" value="Glyco_hydro_b"/>
</dbReference>
<protein>
    <submittedName>
        <fullName evidence="7">Glycogen debranching enzyme GlgX</fullName>
    </submittedName>
</protein>
<dbReference type="PANTHER" id="PTHR43002">
    <property type="entry name" value="GLYCOGEN DEBRANCHING ENZYME"/>
    <property type="match status" value="1"/>
</dbReference>
<keyword evidence="4" id="KW-0326">Glycosidase</keyword>
<sequence>MPRIDTYPTRTIAGYGVRPGEALPFGASLVPMGVNFSVFGRHAESCTLLIYEQGADEPFAALPFPDEYRIGDVYAMTVFNLDIDTIEYAFRMAGPFQPELGLRYDPHAELLDPFARSISGGEVWGVTSGNGLRRFRSRIVPHDFDWGHDRPLQIPVDDLVIYEMHVRGFTQSPTSGVMFPGTFAGLREKIPYLQSLGINCVELMPVFEFNEREVDRAHPETGEPLFNYWGYSTVAFNAPKAGFAATGVLGMQVDELKTLIRDLHSAGIEVILDVVFNHTAEGNENGPTLSFRGLDNSVYYMLTPDGKYHNFSGCGNTLNCNHPVVRDFVRTSLRHWVTEYHVDGFRFDLASILGRDSEGAPLRNPPLLESLARDPILSRTKLIAEAWDAGGLYQVGTFPAYGRWMEWNGRYRDCVRKFLRGDPGQTAEMAQRLIGSPDLYASRGPTASVNFVTCHDGFTLADLVSYNAKHNEANAEHNRDGADDNCSWNCGVEGATDDPQILALRERQRKNALAMLFLSQGVPMLLMGDEVGRTQHGNNNAYCHDSSLTWFDWTLCDEQADFLRYCRELIAFRHRHPALSHALHPGRRPTANDDLLDVSWHGVEPWQPDWAHHSRTLAMMLKLYALEGLVDTIYAAFNMYWEPLVFHIPEAPDNWTWRKAIDTSQPSPRDIAPPGQEAPIDPNRRLTVGPRSVVVLIAGEER</sequence>
<dbReference type="InterPro" id="IPR014756">
    <property type="entry name" value="Ig_E-set"/>
</dbReference>
<dbReference type="Gene3D" id="3.20.20.80">
    <property type="entry name" value="Glycosidases"/>
    <property type="match status" value="1"/>
</dbReference>
<accession>A0A7C2JYN7</accession>
<reference evidence="7" key="1">
    <citation type="journal article" date="2020" name="mSystems">
        <title>Genome- and Community-Level Interaction Insights into Carbon Utilization and Element Cycling Functions of Hydrothermarchaeota in Hydrothermal Sediment.</title>
        <authorList>
            <person name="Zhou Z."/>
            <person name="Liu Y."/>
            <person name="Xu W."/>
            <person name="Pan J."/>
            <person name="Luo Z.H."/>
            <person name="Li M."/>
        </authorList>
    </citation>
    <scope>NUCLEOTIDE SEQUENCE [LARGE SCALE GENOMIC DNA]</scope>
    <source>
        <strain evidence="7">SpSt-339</strain>
    </source>
</reference>
<dbReference type="Pfam" id="PF00128">
    <property type="entry name" value="Alpha-amylase"/>
    <property type="match status" value="1"/>
</dbReference>
<dbReference type="Pfam" id="PF02922">
    <property type="entry name" value="CBM_48"/>
    <property type="match status" value="1"/>
</dbReference>
<keyword evidence="3" id="KW-0809">Transit peptide</keyword>
<dbReference type="CDD" id="cd11326">
    <property type="entry name" value="AmyAc_Glg_debranch"/>
    <property type="match status" value="1"/>
</dbReference>
<dbReference type="SUPFAM" id="SSF81296">
    <property type="entry name" value="E set domains"/>
    <property type="match status" value="1"/>
</dbReference>
<dbReference type="CDD" id="cd11234">
    <property type="entry name" value="E_set_GDE_N"/>
    <property type="match status" value="1"/>
</dbReference>
<dbReference type="GO" id="GO:0004135">
    <property type="term" value="F:amylo-alpha-1,6-glucosidase activity"/>
    <property type="evidence" value="ECO:0007669"/>
    <property type="project" value="InterPro"/>
</dbReference>
<evidence type="ECO:0000313" key="7">
    <source>
        <dbReference type="EMBL" id="HEN14840.1"/>
    </source>
</evidence>
<keyword evidence="2" id="KW-0378">Hydrolase</keyword>
<dbReference type="Pfam" id="PF21156">
    <property type="entry name" value="ISOA1-3_C"/>
    <property type="match status" value="1"/>
</dbReference>
<comment type="caution">
    <text evidence="7">The sequence shown here is derived from an EMBL/GenBank/DDBJ whole genome shotgun (WGS) entry which is preliminary data.</text>
</comment>
<gene>
    <name evidence="7" type="primary">glgX</name>
    <name evidence="7" type="ORF">ENQ76_05140</name>
</gene>
<dbReference type="PROSITE" id="PS50890">
    <property type="entry name" value="PUA"/>
    <property type="match status" value="1"/>
</dbReference>
<evidence type="ECO:0000256" key="4">
    <source>
        <dbReference type="ARBA" id="ARBA00023295"/>
    </source>
</evidence>
<feature type="domain" description="Glycosyl hydrolase family 13 catalytic" evidence="6">
    <location>
        <begin position="163"/>
        <end position="573"/>
    </location>
</feature>
<evidence type="ECO:0000259" key="6">
    <source>
        <dbReference type="SMART" id="SM00642"/>
    </source>
</evidence>
<dbReference type="InterPro" id="IPR013783">
    <property type="entry name" value="Ig-like_fold"/>
</dbReference>
<evidence type="ECO:0000256" key="1">
    <source>
        <dbReference type="ARBA" id="ARBA00008061"/>
    </source>
</evidence>
<dbReference type="InterPro" id="IPR006047">
    <property type="entry name" value="GH13_cat_dom"/>
</dbReference>
<dbReference type="SUPFAM" id="SSF51011">
    <property type="entry name" value="Glycosyl hydrolase domain"/>
    <property type="match status" value="1"/>
</dbReference>
<dbReference type="InterPro" id="IPR004193">
    <property type="entry name" value="Glyco_hydro_13_N"/>
</dbReference>
<proteinExistence type="inferred from homology"/>
<name>A0A7C2JYN7_9PLAN</name>
<evidence type="ECO:0000256" key="5">
    <source>
        <dbReference type="SAM" id="MobiDB-lite"/>
    </source>
</evidence>
<feature type="region of interest" description="Disordered" evidence="5">
    <location>
        <begin position="663"/>
        <end position="684"/>
    </location>
</feature>
<comment type="similarity">
    <text evidence="1">Belongs to the glycosyl hydrolase 13 family.</text>
</comment>
<dbReference type="Gene3D" id="2.60.40.10">
    <property type="entry name" value="Immunoglobulins"/>
    <property type="match status" value="1"/>
</dbReference>
<dbReference type="EMBL" id="DSOK01000153">
    <property type="protein sequence ID" value="HEN14840.1"/>
    <property type="molecule type" value="Genomic_DNA"/>
</dbReference>
<dbReference type="FunFam" id="3.20.20.80:FF:000054">
    <property type="entry name" value="Glycogen debranching enzyme"/>
    <property type="match status" value="1"/>
</dbReference>
<dbReference type="GO" id="GO:0019156">
    <property type="term" value="F:isoamylase activity"/>
    <property type="evidence" value="ECO:0007669"/>
    <property type="project" value="UniProtKB-ARBA"/>
</dbReference>
<dbReference type="InterPro" id="IPR048650">
    <property type="entry name" value="ISOA1-3-like_C"/>
</dbReference>
<dbReference type="GO" id="GO:0005980">
    <property type="term" value="P:glycogen catabolic process"/>
    <property type="evidence" value="ECO:0007669"/>
    <property type="project" value="InterPro"/>
</dbReference>
<evidence type="ECO:0000256" key="3">
    <source>
        <dbReference type="ARBA" id="ARBA00022946"/>
    </source>
</evidence>
<dbReference type="SMART" id="SM00642">
    <property type="entry name" value="Aamy"/>
    <property type="match status" value="1"/>
</dbReference>
<dbReference type="InterPro" id="IPR011837">
    <property type="entry name" value="Glycogen_debranch_GlgX"/>
</dbReference>
<dbReference type="InterPro" id="IPR017853">
    <property type="entry name" value="GH"/>
</dbReference>